<accession>A0ABW1V824</accession>
<dbReference type="PANTHER" id="PTHR31157">
    <property type="entry name" value="SCP DOMAIN-CONTAINING PROTEIN"/>
    <property type="match status" value="1"/>
</dbReference>
<name>A0ABW1V824_9BACL</name>
<dbReference type="CDD" id="cd05379">
    <property type="entry name" value="CAP_bacterial"/>
    <property type="match status" value="1"/>
</dbReference>
<feature type="signal peptide" evidence="2">
    <location>
        <begin position="1"/>
        <end position="30"/>
    </location>
</feature>
<keyword evidence="2" id="KW-0732">Signal</keyword>
<dbReference type="InterPro" id="IPR035940">
    <property type="entry name" value="CAP_sf"/>
</dbReference>
<feature type="region of interest" description="Disordered" evidence="1">
    <location>
        <begin position="84"/>
        <end position="154"/>
    </location>
</feature>
<feature type="compositionally biased region" description="Pro residues" evidence="1">
    <location>
        <begin position="117"/>
        <end position="147"/>
    </location>
</feature>
<dbReference type="Pfam" id="PF00188">
    <property type="entry name" value="CAP"/>
    <property type="match status" value="1"/>
</dbReference>
<gene>
    <name evidence="4" type="ORF">ACFP56_19300</name>
</gene>
<evidence type="ECO:0000259" key="3">
    <source>
        <dbReference type="Pfam" id="PF00188"/>
    </source>
</evidence>
<reference evidence="5" key="1">
    <citation type="journal article" date="2019" name="Int. J. Syst. Evol. Microbiol.">
        <title>The Global Catalogue of Microorganisms (GCM) 10K type strain sequencing project: providing services to taxonomists for standard genome sequencing and annotation.</title>
        <authorList>
            <consortium name="The Broad Institute Genomics Platform"/>
            <consortium name="The Broad Institute Genome Sequencing Center for Infectious Disease"/>
            <person name="Wu L."/>
            <person name="Ma J."/>
        </authorList>
    </citation>
    <scope>NUCLEOTIDE SEQUENCE [LARGE SCALE GENOMIC DNA]</scope>
    <source>
        <strain evidence="5">PCU 280</strain>
    </source>
</reference>
<evidence type="ECO:0000256" key="1">
    <source>
        <dbReference type="SAM" id="MobiDB-lite"/>
    </source>
</evidence>
<comment type="caution">
    <text evidence="4">The sequence shown here is derived from an EMBL/GenBank/DDBJ whole genome shotgun (WGS) entry which is preliminary data.</text>
</comment>
<feature type="chain" id="PRO_5047343581" evidence="2">
    <location>
        <begin position="31"/>
        <end position="278"/>
    </location>
</feature>
<dbReference type="RefSeq" id="WP_379237657.1">
    <property type="nucleotide sequence ID" value="NZ_JBHSTE010000007.1"/>
</dbReference>
<dbReference type="Gene3D" id="3.40.33.10">
    <property type="entry name" value="CAP"/>
    <property type="match status" value="1"/>
</dbReference>
<protein>
    <submittedName>
        <fullName evidence="4">CAP domain-containing protein</fullName>
    </submittedName>
</protein>
<dbReference type="InterPro" id="IPR014044">
    <property type="entry name" value="CAP_dom"/>
</dbReference>
<proteinExistence type="predicted"/>
<dbReference type="EMBL" id="JBHSTE010000007">
    <property type="protein sequence ID" value="MFC6334785.1"/>
    <property type="molecule type" value="Genomic_DNA"/>
</dbReference>
<dbReference type="Proteomes" id="UP001596233">
    <property type="component" value="Unassembled WGS sequence"/>
</dbReference>
<organism evidence="4 5">
    <name type="scientific">Paenibacillus septentrionalis</name>
    <dbReference type="NCBI Taxonomy" id="429342"/>
    <lineage>
        <taxon>Bacteria</taxon>
        <taxon>Bacillati</taxon>
        <taxon>Bacillota</taxon>
        <taxon>Bacilli</taxon>
        <taxon>Bacillales</taxon>
        <taxon>Paenibacillaceae</taxon>
        <taxon>Paenibacillus</taxon>
    </lineage>
</organism>
<feature type="domain" description="SCP" evidence="3">
    <location>
        <begin position="165"/>
        <end position="270"/>
    </location>
</feature>
<evidence type="ECO:0000256" key="2">
    <source>
        <dbReference type="SAM" id="SignalP"/>
    </source>
</evidence>
<evidence type="ECO:0000313" key="5">
    <source>
        <dbReference type="Proteomes" id="UP001596233"/>
    </source>
</evidence>
<evidence type="ECO:0000313" key="4">
    <source>
        <dbReference type="EMBL" id="MFC6334785.1"/>
    </source>
</evidence>
<keyword evidence="5" id="KW-1185">Reference proteome</keyword>
<sequence>MPKQTFKRSVAVLAATTIIATSGLVSVANAQSNEKATYSLPQQTLIIQKISEKLGFYIQDSNGTVQFGPWKLYFTKGQLSLEQAAPTPAPTTKPTPVPTVKPTPAPTAAPTAAPTTKPTPAPTAKPTPAPTAKPTPAPTVNPTPAPTAKPTQAPVEASNVQQQVLDLVNKERAAAGFSALVLDTKLNEVATEKARDMADNNYFSHTSPTYGSPFDMLQTFGVSYRAAGENIAYGQTSAEQVMRDWMNSPGHRANILNGSYTKLGVGFVNGKWAQLFIG</sequence>
<dbReference type="SUPFAM" id="SSF55797">
    <property type="entry name" value="PR-1-like"/>
    <property type="match status" value="1"/>
</dbReference>
<dbReference type="PANTHER" id="PTHR31157:SF1">
    <property type="entry name" value="SCP DOMAIN-CONTAINING PROTEIN"/>
    <property type="match status" value="1"/>
</dbReference>
<feature type="compositionally biased region" description="Pro residues" evidence="1">
    <location>
        <begin position="87"/>
        <end position="107"/>
    </location>
</feature>